<keyword evidence="3" id="KW-0904">Protein phosphatase</keyword>
<dbReference type="Proteomes" id="UP000092445">
    <property type="component" value="Unassembled WGS sequence"/>
</dbReference>
<feature type="region of interest" description="Disordered" evidence="6">
    <location>
        <begin position="59"/>
        <end position="80"/>
    </location>
</feature>
<organism evidence="8 9">
    <name type="scientific">Glossina pallidipes</name>
    <name type="common">Tsetse fly</name>
    <dbReference type="NCBI Taxonomy" id="7398"/>
    <lineage>
        <taxon>Eukaryota</taxon>
        <taxon>Metazoa</taxon>
        <taxon>Ecdysozoa</taxon>
        <taxon>Arthropoda</taxon>
        <taxon>Hexapoda</taxon>
        <taxon>Insecta</taxon>
        <taxon>Pterygota</taxon>
        <taxon>Neoptera</taxon>
        <taxon>Endopterygota</taxon>
        <taxon>Diptera</taxon>
        <taxon>Brachycera</taxon>
        <taxon>Muscomorpha</taxon>
        <taxon>Hippoboscoidea</taxon>
        <taxon>Glossinidae</taxon>
        <taxon>Glossina</taxon>
    </lineage>
</organism>
<reference evidence="9" key="1">
    <citation type="submission" date="2014-03" db="EMBL/GenBank/DDBJ databases">
        <authorList>
            <person name="Aksoy S."/>
            <person name="Warren W."/>
            <person name="Wilson R.K."/>
        </authorList>
    </citation>
    <scope>NUCLEOTIDE SEQUENCE [LARGE SCALE GENOMIC DNA]</scope>
    <source>
        <strain evidence="9">IAEA</strain>
    </source>
</reference>
<dbReference type="InterPro" id="IPR035012">
    <property type="entry name" value="Tensin-like_SH2"/>
</dbReference>
<feature type="compositionally biased region" description="Polar residues" evidence="6">
    <location>
        <begin position="352"/>
        <end position="380"/>
    </location>
</feature>
<dbReference type="InterPro" id="IPR013625">
    <property type="entry name" value="PTB"/>
</dbReference>
<dbReference type="PANTHER" id="PTHR45734">
    <property type="entry name" value="TENSIN"/>
    <property type="match status" value="1"/>
</dbReference>
<dbReference type="PANTHER" id="PTHR45734:SF10">
    <property type="entry name" value="BLISTERY, ISOFORM A"/>
    <property type="match status" value="1"/>
</dbReference>
<keyword evidence="4 5" id="KW-0727">SH2 domain</keyword>
<feature type="region of interest" description="Disordered" evidence="6">
    <location>
        <begin position="407"/>
        <end position="435"/>
    </location>
</feature>
<dbReference type="SMART" id="SM00252">
    <property type="entry name" value="SH2"/>
    <property type="match status" value="1"/>
</dbReference>
<evidence type="ECO:0000313" key="9">
    <source>
        <dbReference type="Proteomes" id="UP000092445"/>
    </source>
</evidence>
<dbReference type="InterPro" id="IPR006020">
    <property type="entry name" value="PTB/PI_dom"/>
</dbReference>
<evidence type="ECO:0000256" key="5">
    <source>
        <dbReference type="PROSITE-ProRule" id="PRU00191"/>
    </source>
</evidence>
<feature type="region of interest" description="Disordered" evidence="6">
    <location>
        <begin position="1"/>
        <end position="26"/>
    </location>
</feature>
<dbReference type="Pfam" id="PF08416">
    <property type="entry name" value="PTB"/>
    <property type="match status" value="1"/>
</dbReference>
<dbReference type="CDD" id="cd01213">
    <property type="entry name" value="PTB_tensin"/>
    <property type="match status" value="1"/>
</dbReference>
<dbReference type="Gene3D" id="2.30.29.30">
    <property type="entry name" value="Pleckstrin-homology domain (PH domain)/Phosphotyrosine-binding domain (PTB)"/>
    <property type="match status" value="1"/>
</dbReference>
<comment type="similarity">
    <text evidence="1">Belongs to the PTEN phosphatase protein family.</text>
</comment>
<dbReference type="InterPro" id="IPR033929">
    <property type="entry name" value="Tensin_PTB"/>
</dbReference>
<dbReference type="SUPFAM" id="SSF55550">
    <property type="entry name" value="SH2 domain"/>
    <property type="match status" value="1"/>
</dbReference>
<name>A0A1A9Z3N6_GLOPL</name>
<dbReference type="PROSITE" id="PS50001">
    <property type="entry name" value="SH2"/>
    <property type="match status" value="1"/>
</dbReference>
<dbReference type="Pfam" id="PF00017">
    <property type="entry name" value="SH2"/>
    <property type="match status" value="1"/>
</dbReference>
<evidence type="ECO:0000256" key="1">
    <source>
        <dbReference type="ARBA" id="ARBA00007881"/>
    </source>
</evidence>
<feature type="region of interest" description="Disordered" evidence="6">
    <location>
        <begin position="335"/>
        <end position="380"/>
    </location>
</feature>
<protein>
    <submittedName>
        <fullName evidence="8">SH2 domain-containing protein</fullName>
    </submittedName>
</protein>
<evidence type="ECO:0000313" key="8">
    <source>
        <dbReference type="EnsemblMetazoa" id="GPAI002921-PA"/>
    </source>
</evidence>
<dbReference type="Gene3D" id="3.30.505.10">
    <property type="entry name" value="SH2 domain"/>
    <property type="match status" value="1"/>
</dbReference>
<dbReference type="GO" id="GO:0004721">
    <property type="term" value="F:phosphoprotein phosphatase activity"/>
    <property type="evidence" value="ECO:0007669"/>
    <property type="project" value="UniProtKB-KW"/>
</dbReference>
<reference evidence="8" key="2">
    <citation type="submission" date="2020-05" db="UniProtKB">
        <authorList>
            <consortium name="EnsemblMetazoa"/>
        </authorList>
    </citation>
    <scope>IDENTIFICATION</scope>
    <source>
        <strain evidence="8">IAEA</strain>
    </source>
</reference>
<sequence length="980" mass="109257">MRSPYDDFAVGETKRSSNNHNNHNNTFNNTFNNNHTIPYHARENSLPFSYGQISKTSTPLRPIVTGSRTNNNINNNNNNSSAGYKNGLQSDFNFDFDFGLNTEYTGGTTPGINNNNNNNNNNNTTVHSVNYNVLNRNGKDVNYNYKLMAHGGELRKSENRYFCGSDSNFNHSATAAIKPNTRITTTTTTTAAAAATSSSDEIDASRMIKTQPRLTSPLLVRKTLSNNSSRSPTRSTTNTIANTYHYSYGNTNNTSIAGSGSSAGDNFDKFNVNGNINHNSNNNYAYNNNNNNNNNTHAHYNNSIEIQRKTPTRYDFEDLLRERREKVFTEYRATTHDVSLSPVPPPRRFANGSIQLPSTLPTSTSRHPRSPQLSARSQSQSRNFNYDFEFNLNLDDVDGKLWTQRSRTLERSPQRPLQKLKQQQHHQQQQQQQQLYETRDIPLTSTYVEHNYHTISSSSPTNANTMKNNYNNSNNNSNNINHSSRENAMLDIYATPYDKRKRAMEPLEAVTTTVTAAGTSTLRSKRSDYSATYGNEHMYGHEQHSNIGQMTDRASSPIYATSTKKVNAAALNTLPSSVTFANSVGGNGGGSANSNSSSNNIASALTITDYPTTTTTTTTTNMIRPETPAFPVTPRTPYAPKANGYPQRTQQHTLTELHNYSAETIYGNNYRPRLNSTMSMANSEPQEVAAHLVKFAKDSSKFWYKPNLSREEAIALLVNASPGTFVVRDSTTYKNAYGLVLRVAQPPPGTTSTGKPDELVRHFLIEPTTRGVRLKGCANEPVFTSLSALVYEHSTNQLALPCLLNIPDRDLVPPLIEPTAAQKQLMTQGAACNVLWLFSCDTESLTGEEAIRKAIRQMYAQKQSPAPTEVHFKVTQQGITLTDNTRKKFFRKHYTAETISYCAIDPDHRLWTMQEHGNDNTTVLGALKKTIFAFVARCSPSSKDNQCHVFCDLAINQPASAIVSFVNKTLPTERQKNYVL</sequence>
<keyword evidence="2" id="KW-0378">Hydrolase</keyword>
<dbReference type="InterPro" id="IPR051484">
    <property type="entry name" value="Tensin_PTEN_phosphatase"/>
</dbReference>
<dbReference type="InterPro" id="IPR036860">
    <property type="entry name" value="SH2_dom_sf"/>
</dbReference>
<feature type="compositionally biased region" description="Low complexity" evidence="6">
    <location>
        <begin position="70"/>
        <end position="79"/>
    </location>
</feature>
<proteinExistence type="inferred from homology"/>
<dbReference type="InterPro" id="IPR000980">
    <property type="entry name" value="SH2"/>
</dbReference>
<evidence type="ECO:0000256" key="3">
    <source>
        <dbReference type="ARBA" id="ARBA00022912"/>
    </source>
</evidence>
<dbReference type="STRING" id="7398.A0A1A9Z3N6"/>
<feature type="compositionally biased region" description="Low complexity" evidence="6">
    <location>
        <begin position="417"/>
        <end position="435"/>
    </location>
</feature>
<dbReference type="AlphaFoldDB" id="A0A1A9Z3N6"/>
<dbReference type="InterPro" id="IPR011993">
    <property type="entry name" value="PH-like_dom_sf"/>
</dbReference>
<dbReference type="SMART" id="SM00462">
    <property type="entry name" value="PTB"/>
    <property type="match status" value="1"/>
</dbReference>
<evidence type="ECO:0000256" key="2">
    <source>
        <dbReference type="ARBA" id="ARBA00022801"/>
    </source>
</evidence>
<dbReference type="SUPFAM" id="SSF50729">
    <property type="entry name" value="PH domain-like"/>
    <property type="match status" value="1"/>
</dbReference>
<evidence type="ECO:0000259" key="7">
    <source>
        <dbReference type="PROSITE" id="PS50001"/>
    </source>
</evidence>
<dbReference type="VEuPathDB" id="VectorBase:GPAI002921"/>
<keyword evidence="9" id="KW-1185">Reference proteome</keyword>
<evidence type="ECO:0000256" key="4">
    <source>
        <dbReference type="ARBA" id="ARBA00022999"/>
    </source>
</evidence>
<feature type="region of interest" description="Disordered" evidence="6">
    <location>
        <begin position="612"/>
        <end position="637"/>
    </location>
</feature>
<dbReference type="GO" id="GO:0005925">
    <property type="term" value="C:focal adhesion"/>
    <property type="evidence" value="ECO:0007669"/>
    <property type="project" value="TreeGrafter"/>
</dbReference>
<dbReference type="EnsemblMetazoa" id="GPAI002921-RA">
    <property type="protein sequence ID" value="GPAI002921-PA"/>
    <property type="gene ID" value="GPAI002921"/>
</dbReference>
<accession>A0A1A9Z3N6</accession>
<dbReference type="CDD" id="cd09927">
    <property type="entry name" value="SH2_Tensin_like"/>
    <property type="match status" value="1"/>
</dbReference>
<evidence type="ECO:0000256" key="6">
    <source>
        <dbReference type="SAM" id="MobiDB-lite"/>
    </source>
</evidence>
<feature type="domain" description="SH2" evidence="7">
    <location>
        <begin position="703"/>
        <end position="808"/>
    </location>
</feature>